<evidence type="ECO:0000313" key="1">
    <source>
        <dbReference type="EMBL" id="QNN59515.1"/>
    </source>
</evidence>
<dbReference type="KEGG" id="drg:H9K76_08260"/>
<dbReference type="InterPro" id="IPR006311">
    <property type="entry name" value="TAT_signal"/>
</dbReference>
<dbReference type="Proteomes" id="UP000515811">
    <property type="component" value="Chromosome"/>
</dbReference>
<name>A0A7G9RV90_9BURK</name>
<evidence type="ECO:0000313" key="2">
    <source>
        <dbReference type="Proteomes" id="UP000515811"/>
    </source>
</evidence>
<protein>
    <submittedName>
        <fullName evidence="1">Gluconate 2-dehydrogenase subunit 3 family protein</fullName>
    </submittedName>
</protein>
<accession>A0A7G9RV90</accession>
<reference evidence="1 2" key="1">
    <citation type="submission" date="2020-08" db="EMBL/GenBank/DDBJ databases">
        <title>Genome sequence of Diaphorobacter ruginosibacter DSM 27467T.</title>
        <authorList>
            <person name="Hyun D.-W."/>
            <person name="Bae J.-W."/>
        </authorList>
    </citation>
    <scope>NUCLEOTIDE SEQUENCE [LARGE SCALE GENOMIC DNA]</scope>
    <source>
        <strain evidence="1 2">DSM 27467</strain>
    </source>
</reference>
<proteinExistence type="predicted"/>
<gene>
    <name evidence="1" type="ORF">H9K76_08260</name>
</gene>
<sequence length="184" mass="20543">MRVLDKAPRVQRRGFLRGSGLGAIGVVVLPAAPALSKEAARALTADQSFTHLGKHAGRTLVRMARDIYPHDKLPDKFYVQAEAPYDGLAKKDAALKKLLVEGLQDLDQRARKQHGTPYLQVKAESDRVALLRGIESTPFFKKIQGDLVTGLYNNKELWPLFGYEGSSWQKGGYLHRGFDDLDWL</sequence>
<dbReference type="EMBL" id="CP060714">
    <property type="protein sequence ID" value="QNN59515.1"/>
    <property type="molecule type" value="Genomic_DNA"/>
</dbReference>
<dbReference type="PROSITE" id="PS51318">
    <property type="entry name" value="TAT"/>
    <property type="match status" value="1"/>
</dbReference>
<organism evidence="1 2">
    <name type="scientific">Diaphorobacter ruginosibacter</name>
    <dbReference type="NCBI Taxonomy" id="1715720"/>
    <lineage>
        <taxon>Bacteria</taxon>
        <taxon>Pseudomonadati</taxon>
        <taxon>Pseudomonadota</taxon>
        <taxon>Betaproteobacteria</taxon>
        <taxon>Burkholderiales</taxon>
        <taxon>Comamonadaceae</taxon>
        <taxon>Diaphorobacter</taxon>
    </lineage>
</organism>
<keyword evidence="2" id="KW-1185">Reference proteome</keyword>
<dbReference type="AlphaFoldDB" id="A0A7G9RV90"/>